<organism evidence="1 2">
    <name type="scientific">Prorocentrum cordatum</name>
    <dbReference type="NCBI Taxonomy" id="2364126"/>
    <lineage>
        <taxon>Eukaryota</taxon>
        <taxon>Sar</taxon>
        <taxon>Alveolata</taxon>
        <taxon>Dinophyceae</taxon>
        <taxon>Prorocentrales</taxon>
        <taxon>Prorocentraceae</taxon>
        <taxon>Prorocentrum</taxon>
    </lineage>
</organism>
<dbReference type="EMBL" id="CAUYUJ010003527">
    <property type="protein sequence ID" value="CAK0805679.1"/>
    <property type="molecule type" value="Genomic_DNA"/>
</dbReference>
<accession>A0ABN9QL56</accession>
<evidence type="ECO:0000313" key="2">
    <source>
        <dbReference type="Proteomes" id="UP001189429"/>
    </source>
</evidence>
<dbReference type="Proteomes" id="UP001189429">
    <property type="component" value="Unassembled WGS sequence"/>
</dbReference>
<evidence type="ECO:0008006" key="3">
    <source>
        <dbReference type="Google" id="ProtNLM"/>
    </source>
</evidence>
<name>A0ABN9QL56_9DINO</name>
<evidence type="ECO:0000313" key="1">
    <source>
        <dbReference type="EMBL" id="CAK0805679.1"/>
    </source>
</evidence>
<sequence>MMFGNKNKKSVGPSFEMAFTSGGDPASRHYFTHGFSLGDLNLIVQSEADAVDHKGNIVELKARLTSRNKPFDKNRFFRESGFDTYFQMLFGGASLLVLGLHRTVALDTSEVDPSQIEELSIDDVKTNLPQPSVADELLGRAAEILRAVSEACALSSQCNRFDLALDRDSKSLALSTTE</sequence>
<comment type="caution">
    <text evidence="1">The sequence shown here is derived from an EMBL/GenBank/DDBJ whole genome shotgun (WGS) entry which is preliminary data.</text>
</comment>
<reference evidence="1" key="1">
    <citation type="submission" date="2023-10" db="EMBL/GenBank/DDBJ databases">
        <authorList>
            <person name="Chen Y."/>
            <person name="Shah S."/>
            <person name="Dougan E. K."/>
            <person name="Thang M."/>
            <person name="Chan C."/>
        </authorList>
    </citation>
    <scope>NUCLEOTIDE SEQUENCE [LARGE SCALE GENOMIC DNA]</scope>
</reference>
<proteinExistence type="predicted"/>
<keyword evidence="2" id="KW-1185">Reference proteome</keyword>
<protein>
    <recommendedName>
        <fullName evidence="3">Decapping nuclease</fullName>
    </recommendedName>
</protein>
<gene>
    <name evidence="1" type="ORF">PCOR1329_LOCUS12140</name>
</gene>